<dbReference type="GO" id="GO:0009927">
    <property type="term" value="F:histidine phosphotransfer kinase activity"/>
    <property type="evidence" value="ECO:0007669"/>
    <property type="project" value="TreeGrafter"/>
</dbReference>
<evidence type="ECO:0000259" key="6">
    <source>
        <dbReference type="PROSITE" id="PS50109"/>
    </source>
</evidence>
<comment type="caution">
    <text evidence="7">The sequence shown here is derived from an EMBL/GenBank/DDBJ whole genome shotgun (WGS) entry which is preliminary data.</text>
</comment>
<feature type="domain" description="Histidine kinase" evidence="6">
    <location>
        <begin position="1"/>
        <end position="157"/>
    </location>
</feature>
<protein>
    <recommendedName>
        <fullName evidence="2">histidine kinase</fullName>
        <ecNumber evidence="2">2.7.13.3</ecNumber>
    </recommendedName>
</protein>
<dbReference type="GO" id="GO:0005524">
    <property type="term" value="F:ATP binding"/>
    <property type="evidence" value="ECO:0007669"/>
    <property type="project" value="UniProtKB-KW"/>
</dbReference>
<evidence type="ECO:0000256" key="1">
    <source>
        <dbReference type="ARBA" id="ARBA00000085"/>
    </source>
</evidence>
<dbReference type="FunFam" id="3.30.565.10:FF:000010">
    <property type="entry name" value="Sensor histidine kinase RcsC"/>
    <property type="match status" value="1"/>
</dbReference>
<keyword evidence="7" id="KW-0067">ATP-binding</keyword>
<evidence type="ECO:0000256" key="2">
    <source>
        <dbReference type="ARBA" id="ARBA00012438"/>
    </source>
</evidence>
<dbReference type="Pfam" id="PF02518">
    <property type="entry name" value="HATPase_c"/>
    <property type="match status" value="1"/>
</dbReference>
<proteinExistence type="predicted"/>
<evidence type="ECO:0000256" key="3">
    <source>
        <dbReference type="ARBA" id="ARBA00022553"/>
    </source>
</evidence>
<dbReference type="PANTHER" id="PTHR43047">
    <property type="entry name" value="TWO-COMPONENT HISTIDINE PROTEIN KINASE"/>
    <property type="match status" value="1"/>
</dbReference>
<name>J9FJW6_9ZZZZ</name>
<dbReference type="AlphaFoldDB" id="J9FJW6"/>
<dbReference type="Gene3D" id="3.30.565.10">
    <property type="entry name" value="Histidine kinase-like ATPase, C-terminal domain"/>
    <property type="match status" value="1"/>
</dbReference>
<keyword evidence="5" id="KW-0418">Kinase</keyword>
<dbReference type="InterPro" id="IPR036890">
    <property type="entry name" value="HATPase_C_sf"/>
</dbReference>
<dbReference type="InterPro" id="IPR003594">
    <property type="entry name" value="HATPase_dom"/>
</dbReference>
<dbReference type="EMBL" id="AMCI01005943">
    <property type="protein sequence ID" value="EJW95196.1"/>
    <property type="molecule type" value="Genomic_DNA"/>
</dbReference>
<dbReference type="InterPro" id="IPR005467">
    <property type="entry name" value="His_kinase_dom"/>
</dbReference>
<dbReference type="CDD" id="cd16922">
    <property type="entry name" value="HATPase_EvgS-ArcB-TorS-like"/>
    <property type="match status" value="1"/>
</dbReference>
<comment type="catalytic activity">
    <reaction evidence="1">
        <text>ATP + protein L-histidine = ADP + protein N-phospho-L-histidine.</text>
        <dbReference type="EC" id="2.7.13.3"/>
    </reaction>
</comment>
<dbReference type="GO" id="GO:0000155">
    <property type="term" value="F:phosphorelay sensor kinase activity"/>
    <property type="evidence" value="ECO:0007669"/>
    <property type="project" value="TreeGrafter"/>
</dbReference>
<organism evidence="7">
    <name type="scientific">gut metagenome</name>
    <dbReference type="NCBI Taxonomy" id="749906"/>
    <lineage>
        <taxon>unclassified sequences</taxon>
        <taxon>metagenomes</taxon>
        <taxon>organismal metagenomes</taxon>
    </lineage>
</organism>
<dbReference type="SUPFAM" id="SSF55874">
    <property type="entry name" value="ATPase domain of HSP90 chaperone/DNA topoisomerase II/histidine kinase"/>
    <property type="match status" value="1"/>
</dbReference>
<dbReference type="PROSITE" id="PS50109">
    <property type="entry name" value="HIS_KIN"/>
    <property type="match status" value="1"/>
</dbReference>
<accession>J9FJW6</accession>
<feature type="non-terminal residue" evidence="7">
    <location>
        <position position="1"/>
    </location>
</feature>
<keyword evidence="4" id="KW-0808">Transferase</keyword>
<dbReference type="PANTHER" id="PTHR43047:SF72">
    <property type="entry name" value="OSMOSENSING HISTIDINE PROTEIN KINASE SLN1"/>
    <property type="match status" value="1"/>
</dbReference>
<dbReference type="InterPro" id="IPR004358">
    <property type="entry name" value="Sig_transdc_His_kin-like_C"/>
</dbReference>
<evidence type="ECO:0000256" key="5">
    <source>
        <dbReference type="ARBA" id="ARBA00022777"/>
    </source>
</evidence>
<dbReference type="GO" id="GO:0005886">
    <property type="term" value="C:plasma membrane"/>
    <property type="evidence" value="ECO:0007669"/>
    <property type="project" value="TreeGrafter"/>
</dbReference>
<evidence type="ECO:0000256" key="4">
    <source>
        <dbReference type="ARBA" id="ARBA00022679"/>
    </source>
</evidence>
<evidence type="ECO:0000313" key="7">
    <source>
        <dbReference type="EMBL" id="EJW95196.1"/>
    </source>
</evidence>
<sequence>RVQFRVAPLFDDIYASFKPIADGKGLDLVLNMKPENISPVYMGDPIRIRQVVGNLLSNAIKFTASGRVVLVVSVKERGDEGFRLVVTVSDSGPGIPLEEQERVFGEFTRLSGTEQAEGFGLGLSITRKLLSLMNGSMSLSSQPGKGSDFTVEIPLPLSESQSLPDPDGDIEDEELPMLEGDDIYCLLVDDDPLQLALTEELTEAQTMCRLLAAQIHTG</sequence>
<keyword evidence="7" id="KW-0547">Nucleotide-binding</keyword>
<reference evidence="7" key="1">
    <citation type="journal article" date="2012" name="PLoS ONE">
        <title>Gene sets for utilization of primary and secondary nutrition supplies in the distal gut of endangered iberian lynx.</title>
        <authorList>
            <person name="Alcaide M."/>
            <person name="Messina E."/>
            <person name="Richter M."/>
            <person name="Bargiela R."/>
            <person name="Peplies J."/>
            <person name="Huws S.A."/>
            <person name="Newbold C.J."/>
            <person name="Golyshin P.N."/>
            <person name="Simon M.A."/>
            <person name="Lopez G."/>
            <person name="Yakimov M.M."/>
            <person name="Ferrer M."/>
        </authorList>
    </citation>
    <scope>NUCLEOTIDE SEQUENCE</scope>
</reference>
<dbReference type="PRINTS" id="PR00344">
    <property type="entry name" value="BCTRLSENSOR"/>
</dbReference>
<dbReference type="SMART" id="SM00387">
    <property type="entry name" value="HATPase_c"/>
    <property type="match status" value="1"/>
</dbReference>
<gene>
    <name evidence="7" type="ORF">EVA_16697</name>
</gene>
<keyword evidence="3" id="KW-0597">Phosphoprotein</keyword>
<dbReference type="EC" id="2.7.13.3" evidence="2"/>